<evidence type="ECO:0000256" key="2">
    <source>
        <dbReference type="ARBA" id="ARBA00022842"/>
    </source>
</evidence>
<dbReference type="AlphaFoldDB" id="A0A7C0U3G5"/>
<dbReference type="InterPro" id="IPR031167">
    <property type="entry name" value="G_OBG"/>
</dbReference>
<dbReference type="Pfam" id="PF01926">
    <property type="entry name" value="MMR_HSR1"/>
    <property type="match status" value="1"/>
</dbReference>
<dbReference type="InterPro" id="IPR004095">
    <property type="entry name" value="TGS"/>
</dbReference>
<dbReference type="SUPFAM" id="SSF81271">
    <property type="entry name" value="TGS-like"/>
    <property type="match status" value="1"/>
</dbReference>
<name>A0A7C0U3G5_DESA2</name>
<dbReference type="PRINTS" id="PR00326">
    <property type="entry name" value="GTP1OBG"/>
</dbReference>
<comment type="caution">
    <text evidence="6">The sequence shown here is derived from an EMBL/GenBank/DDBJ whole genome shotgun (WGS) entry which is preliminary data.</text>
</comment>
<reference evidence="6" key="1">
    <citation type="journal article" date="2020" name="mSystems">
        <title>Genome- and Community-Level Interaction Insights into Carbon Utilization and Element Cycling Functions of Hydrothermarchaeota in Hydrothermal Sediment.</title>
        <authorList>
            <person name="Zhou Z."/>
            <person name="Liu Y."/>
            <person name="Xu W."/>
            <person name="Pan J."/>
            <person name="Luo Z.H."/>
            <person name="Li M."/>
        </authorList>
    </citation>
    <scope>NUCLEOTIDE SEQUENCE [LARGE SCALE GENOMIC DNA]</scope>
    <source>
        <strain evidence="6">HyVt-233</strain>
    </source>
</reference>
<dbReference type="Pfam" id="PF02824">
    <property type="entry name" value="TGS"/>
    <property type="match status" value="1"/>
</dbReference>
<feature type="coiled-coil region" evidence="3">
    <location>
        <begin position="12"/>
        <end position="66"/>
    </location>
</feature>
<dbReference type="GO" id="GO:0003924">
    <property type="term" value="F:GTPase activity"/>
    <property type="evidence" value="ECO:0007669"/>
    <property type="project" value="InterPro"/>
</dbReference>
<protein>
    <submittedName>
        <fullName evidence="6">TGS domain-containing protein</fullName>
    </submittedName>
</protein>
<proteinExistence type="predicted"/>
<dbReference type="InterPro" id="IPR006073">
    <property type="entry name" value="GTP-bd"/>
</dbReference>
<evidence type="ECO:0000259" key="5">
    <source>
        <dbReference type="PROSITE" id="PS51880"/>
    </source>
</evidence>
<keyword evidence="3" id="KW-0175">Coiled coil</keyword>
<feature type="domain" description="OBG-type G" evidence="4">
    <location>
        <begin position="80"/>
        <end position="134"/>
    </location>
</feature>
<gene>
    <name evidence="6" type="ORF">ENG63_07790</name>
</gene>
<dbReference type="Proteomes" id="UP000886289">
    <property type="component" value="Unassembled WGS sequence"/>
</dbReference>
<dbReference type="SUPFAM" id="SSF52540">
    <property type="entry name" value="P-loop containing nucleoside triphosphate hydrolases"/>
    <property type="match status" value="1"/>
</dbReference>
<accession>A0A7C0U3G5</accession>
<dbReference type="InterPro" id="IPR027417">
    <property type="entry name" value="P-loop_NTPase"/>
</dbReference>
<dbReference type="EMBL" id="DRBS01000291">
    <property type="protein sequence ID" value="HDD44743.1"/>
    <property type="molecule type" value="Genomic_DNA"/>
</dbReference>
<dbReference type="Gene3D" id="3.10.20.30">
    <property type="match status" value="1"/>
</dbReference>
<dbReference type="PANTHER" id="PTHR43127">
    <property type="entry name" value="DEVELOPMENTALLY-REGULATED GTP-BINDING PROTEIN 2"/>
    <property type="match status" value="1"/>
</dbReference>
<dbReference type="GO" id="GO:0005525">
    <property type="term" value="F:GTP binding"/>
    <property type="evidence" value="ECO:0007669"/>
    <property type="project" value="InterPro"/>
</dbReference>
<evidence type="ECO:0000256" key="1">
    <source>
        <dbReference type="ARBA" id="ARBA00022741"/>
    </source>
</evidence>
<evidence type="ECO:0000256" key="3">
    <source>
        <dbReference type="SAM" id="Coils"/>
    </source>
</evidence>
<organism evidence="6">
    <name type="scientific">Desulfofervidus auxilii</name>
    <dbReference type="NCBI Taxonomy" id="1621989"/>
    <lineage>
        <taxon>Bacteria</taxon>
        <taxon>Pseudomonadati</taxon>
        <taxon>Thermodesulfobacteriota</taxon>
        <taxon>Candidatus Desulfofervidia</taxon>
        <taxon>Candidatus Desulfofervidales</taxon>
        <taxon>Candidatus Desulfofervidaceae</taxon>
        <taxon>Candidatus Desulfofervidus</taxon>
    </lineage>
</organism>
<sequence length="320" mass="36777">MPANLPPQYYAAEKKYREAKTLQEKMAVLEEMLMIMPKHKGTDKLRAALRRKLAQLKSAIEAKKKTKKGVSYVIEKEGAGQVALVGFPNVGKSAFIRKVTKATPEVADYPFTTRIPIPGMMPFEDIKIQLIDMPALTIEYIEPWVGDVLRRADLLLIMLDLTDDPLYQWENILKRLEELKIKILEKTIGFFFKKTVVAANKIDAPGANEIFEIFQSFWELDLPLIPISVEKNINLNMLAERIFQHLDVIRIYSKAPGKKPDLEEPFIIKKGSTILDFAEKVHREIAANLKFARIWNKKLNGLRVEKDYILQDKDIVELRT</sequence>
<dbReference type="InterPro" id="IPR012675">
    <property type="entry name" value="Beta-grasp_dom_sf"/>
</dbReference>
<dbReference type="PROSITE" id="PS51710">
    <property type="entry name" value="G_OBG"/>
    <property type="match status" value="1"/>
</dbReference>
<dbReference type="Gene3D" id="3.40.50.300">
    <property type="entry name" value="P-loop containing nucleotide triphosphate hydrolases"/>
    <property type="match status" value="1"/>
</dbReference>
<evidence type="ECO:0000259" key="4">
    <source>
        <dbReference type="PROSITE" id="PS51710"/>
    </source>
</evidence>
<dbReference type="PROSITE" id="PS51880">
    <property type="entry name" value="TGS"/>
    <property type="match status" value="1"/>
</dbReference>
<dbReference type="InterPro" id="IPR045001">
    <property type="entry name" value="DRG"/>
</dbReference>
<keyword evidence="2" id="KW-0460">Magnesium</keyword>
<evidence type="ECO:0000313" key="6">
    <source>
        <dbReference type="EMBL" id="HDD44743.1"/>
    </source>
</evidence>
<feature type="domain" description="TGS" evidence="5">
    <location>
        <begin position="247"/>
        <end position="320"/>
    </location>
</feature>
<keyword evidence="1" id="KW-0547">Nucleotide-binding</keyword>
<dbReference type="InterPro" id="IPR012676">
    <property type="entry name" value="TGS-like"/>
</dbReference>